<dbReference type="PANTHER" id="PTHR11328:SF24">
    <property type="entry name" value="MAJOR FACILITATOR SUPERFAMILY (MFS) PROFILE DOMAIN-CONTAINING PROTEIN"/>
    <property type="match status" value="1"/>
</dbReference>
<feature type="transmembrane region" description="Helical" evidence="2">
    <location>
        <begin position="301"/>
        <end position="319"/>
    </location>
</feature>
<feature type="transmembrane region" description="Helical" evidence="2">
    <location>
        <begin position="168"/>
        <end position="191"/>
    </location>
</feature>
<feature type="transmembrane region" description="Helical" evidence="2">
    <location>
        <begin position="450"/>
        <end position="472"/>
    </location>
</feature>
<dbReference type="EMBL" id="JAMQJY010000004">
    <property type="protein sequence ID" value="MCM2677447.1"/>
    <property type="molecule type" value="Genomic_DNA"/>
</dbReference>
<organism evidence="3 4">
    <name type="scientific">Alkalicoccobacillus plakortidis</name>
    <dbReference type="NCBI Taxonomy" id="444060"/>
    <lineage>
        <taxon>Bacteria</taxon>
        <taxon>Bacillati</taxon>
        <taxon>Bacillota</taxon>
        <taxon>Bacilli</taxon>
        <taxon>Bacillales</taxon>
        <taxon>Bacillaceae</taxon>
        <taxon>Alkalicoccobacillus</taxon>
    </lineage>
</organism>
<dbReference type="InterPro" id="IPR039672">
    <property type="entry name" value="MFS_2"/>
</dbReference>
<evidence type="ECO:0000256" key="1">
    <source>
        <dbReference type="SAM" id="Coils"/>
    </source>
</evidence>
<dbReference type="Proteomes" id="UP001203665">
    <property type="component" value="Unassembled WGS sequence"/>
</dbReference>
<feature type="transmembrane region" description="Helical" evidence="2">
    <location>
        <begin position="326"/>
        <end position="347"/>
    </location>
</feature>
<feature type="transmembrane region" description="Helical" evidence="2">
    <location>
        <begin position="203"/>
        <end position="221"/>
    </location>
</feature>
<sequence length="505" mass="57054">MDKKEIKRAKKEQKALERAEREQKFRRAKTWELFMYPTFSIGHNGFMFLMTLVSYYAAGIVGLGTVVASYIISGSRIFDGITDPLIALIIDKTKGKYGKIRILFASAYFTMSLATVLLFFTNHLVADGFKLFYFILLYIVFIIGYTLSGIAGNIGNNLLTNDPQQRPVFGGLNMIYSMLFYSGVTLFLTVYLTGKYSFSDVQLFHEMTIFTLIITAIGYGLSSIAIRSKDKIENFGEGKNTERVKFRDLWPMLKGNRPLQLFVVTMATDKLSLQVSGNVVANVMLFGIVIGNYAMLGITQSLATIPNILVLFFGIRYAMKFGSKKGYVLSTWGCLISYGLLFLLLWLGDPTQIRMDNMGFMTLAFITLFTISGAVRFVSSSFVQPMLADVVDYNTYKSNRYAPGLVSAIYTFIDKAVSSLQQTVIGLLLAFIGFRTAFPDVDTPYTEKIFWMTMFLNFGILIISWTLSLIVMKYYELNKERMVEIQEILEERSKGNTDDPDLLAK</sequence>
<name>A0ABT0XNG2_9BACI</name>
<evidence type="ECO:0000256" key="2">
    <source>
        <dbReference type="SAM" id="Phobius"/>
    </source>
</evidence>
<dbReference type="PANTHER" id="PTHR11328">
    <property type="entry name" value="MAJOR FACILITATOR SUPERFAMILY DOMAIN-CONTAINING PROTEIN"/>
    <property type="match status" value="1"/>
</dbReference>
<feature type="transmembrane region" description="Helical" evidence="2">
    <location>
        <begin position="359"/>
        <end position="378"/>
    </location>
</feature>
<feature type="coiled-coil region" evidence="1">
    <location>
        <begin position="2"/>
        <end position="29"/>
    </location>
</feature>
<keyword evidence="2" id="KW-0812">Transmembrane</keyword>
<gene>
    <name evidence="3" type="ORF">NDM98_19705</name>
</gene>
<dbReference type="Pfam" id="PF13347">
    <property type="entry name" value="MFS_2"/>
    <property type="match status" value="1"/>
</dbReference>
<feature type="transmembrane region" description="Helical" evidence="2">
    <location>
        <begin position="102"/>
        <end position="125"/>
    </location>
</feature>
<dbReference type="SUPFAM" id="SSF103473">
    <property type="entry name" value="MFS general substrate transporter"/>
    <property type="match status" value="1"/>
</dbReference>
<keyword evidence="1" id="KW-0175">Coiled coil</keyword>
<feature type="transmembrane region" description="Helical" evidence="2">
    <location>
        <begin position="420"/>
        <end position="438"/>
    </location>
</feature>
<keyword evidence="2" id="KW-1133">Transmembrane helix</keyword>
<comment type="caution">
    <text evidence="3">The sequence shown here is derived from an EMBL/GenBank/DDBJ whole genome shotgun (WGS) entry which is preliminary data.</text>
</comment>
<keyword evidence="4" id="KW-1185">Reference proteome</keyword>
<evidence type="ECO:0000313" key="3">
    <source>
        <dbReference type="EMBL" id="MCM2677447.1"/>
    </source>
</evidence>
<reference evidence="3" key="1">
    <citation type="submission" date="2022-06" db="EMBL/GenBank/DDBJ databases">
        <title>Alkalicoccobacillus porphyridii sp. nov., isolated from a marine red alga, Porphyridium purpureum and reclassification of Shouchella plakortidis and Shouchella gibsonii as Alkalicoccobacillus plakortidis comb. nov. and Alkalicoccobacillus gibsonii comb. nov.</title>
        <authorList>
            <person name="Kim K.H."/>
            <person name="Lee J.K."/>
            <person name="Han D.M."/>
            <person name="Baek J.H."/>
            <person name="Jeon C.O."/>
        </authorList>
    </citation>
    <scope>NUCLEOTIDE SEQUENCE</scope>
    <source>
        <strain evidence="3">DSM 19153</strain>
    </source>
</reference>
<keyword evidence="2" id="KW-0472">Membrane</keyword>
<evidence type="ECO:0000313" key="4">
    <source>
        <dbReference type="Proteomes" id="UP001203665"/>
    </source>
</evidence>
<dbReference type="InterPro" id="IPR036259">
    <property type="entry name" value="MFS_trans_sf"/>
</dbReference>
<proteinExistence type="predicted"/>
<protein>
    <submittedName>
        <fullName evidence="3">MFS transporter</fullName>
    </submittedName>
</protein>
<feature type="transmembrane region" description="Helical" evidence="2">
    <location>
        <begin position="33"/>
        <end position="58"/>
    </location>
</feature>
<feature type="transmembrane region" description="Helical" evidence="2">
    <location>
        <begin position="131"/>
        <end position="156"/>
    </location>
</feature>
<feature type="transmembrane region" description="Helical" evidence="2">
    <location>
        <begin position="275"/>
        <end position="295"/>
    </location>
</feature>
<accession>A0ABT0XNG2</accession>
<dbReference type="RefSeq" id="WP_251611242.1">
    <property type="nucleotide sequence ID" value="NZ_JAMQJY010000004.1"/>
</dbReference>